<dbReference type="SUPFAM" id="SSF57783">
    <property type="entry name" value="Zinc beta-ribbon"/>
    <property type="match status" value="1"/>
</dbReference>
<comment type="caution">
    <text evidence="14">The sequence shown here is derived from an EMBL/GenBank/DDBJ whole genome shotgun (WGS) entry which is preliminary data.</text>
</comment>
<dbReference type="EMBL" id="VYXP01000005">
    <property type="protein sequence ID" value="KAA9131299.1"/>
    <property type="molecule type" value="Genomic_DNA"/>
</dbReference>
<dbReference type="Gene3D" id="1.20.50.20">
    <property type="entry name" value="DnaG, RNA polymerase domain, helical bundle"/>
    <property type="match status" value="1"/>
</dbReference>
<name>A0A5N0TDC8_9GAMM</name>
<dbReference type="GO" id="GO:0003899">
    <property type="term" value="F:DNA-directed RNA polymerase activity"/>
    <property type="evidence" value="ECO:0007669"/>
    <property type="project" value="UniProtKB-UniRule"/>
</dbReference>
<protein>
    <recommendedName>
        <fullName evidence="12">DNA primase</fullName>
        <ecNumber evidence="12">2.7.7.101</ecNumber>
    </recommendedName>
</protein>
<proteinExistence type="inferred from homology"/>
<evidence type="ECO:0000256" key="2">
    <source>
        <dbReference type="ARBA" id="ARBA00022515"/>
    </source>
</evidence>
<reference evidence="14 15" key="1">
    <citation type="submission" date="2019-09" db="EMBL/GenBank/DDBJ databases">
        <title>Wenzhouxiangella sp. Genome sequencing and assembly.</title>
        <authorList>
            <person name="Zhang R."/>
        </authorList>
    </citation>
    <scope>NUCLEOTIDE SEQUENCE [LARGE SCALE GENOMIC DNA]</scope>
    <source>
        <strain evidence="14 15">W260</strain>
    </source>
</reference>
<evidence type="ECO:0000256" key="7">
    <source>
        <dbReference type="ARBA" id="ARBA00022771"/>
    </source>
</evidence>
<evidence type="ECO:0000313" key="14">
    <source>
        <dbReference type="EMBL" id="KAA9131299.1"/>
    </source>
</evidence>
<dbReference type="InterPro" id="IPR034151">
    <property type="entry name" value="TOPRIM_DnaG_bac"/>
</dbReference>
<dbReference type="GO" id="GO:0003677">
    <property type="term" value="F:DNA binding"/>
    <property type="evidence" value="ECO:0007669"/>
    <property type="project" value="UniProtKB-KW"/>
</dbReference>
<dbReference type="PANTHER" id="PTHR30313:SF2">
    <property type="entry name" value="DNA PRIMASE"/>
    <property type="match status" value="1"/>
</dbReference>
<comment type="subunit">
    <text evidence="12">Monomer. Interacts with DnaB.</text>
</comment>
<evidence type="ECO:0000256" key="11">
    <source>
        <dbReference type="ARBA" id="ARBA00023163"/>
    </source>
</evidence>
<dbReference type="SUPFAM" id="SSF56731">
    <property type="entry name" value="DNA primase core"/>
    <property type="match status" value="1"/>
</dbReference>
<dbReference type="InterPro" id="IPR002694">
    <property type="entry name" value="Znf_CHC2"/>
</dbReference>
<dbReference type="InterPro" id="IPR037068">
    <property type="entry name" value="DNA_primase_core_N_sf"/>
</dbReference>
<keyword evidence="5 12" id="KW-0235">DNA replication</keyword>
<dbReference type="InterPro" id="IPR030846">
    <property type="entry name" value="DnaG_bac"/>
</dbReference>
<accession>A0A5N0TDC8</accession>
<keyword evidence="6 12" id="KW-0479">Metal-binding</keyword>
<evidence type="ECO:0000256" key="8">
    <source>
        <dbReference type="ARBA" id="ARBA00022833"/>
    </source>
</evidence>
<keyword evidence="1 12" id="KW-0240">DNA-directed RNA polymerase</keyword>
<sequence length="581" mass="64441">MPEMSGRLPDAFIEELLSRTDIVDVIERRVSLKRAGNEWHALCPFHDEKSPSFTVSPTKQFYHCFGCGAHGSAIGFMMQFEGLEFRDAVEDLAKAAGMQVPQAEGAPRQRPRTGLFEMMERASDWFQSQLKAHPPAVEYLKQRGLNGEICAEYGIGYAPAGWDGLMKALGGDDTRDGLLRRAGLLSDGNKGSYDKFRDRVIFPIHDRRGRVIAFGGRAISDDGPKYLNSPETELFHKGRELYGLYLARKRGRLDSVLVVEGYMDVVALAQFGFGNAVATLGTATTPDQAGLLLRATDTVVYCFDGDEAGRKAAWKALRATLPRLSGGKQARFLFLPDGEDPDSMVRKLGQEKFEKLLGFAQPLSDFFFDHLTAEVDMESLDGRAKLVQLARPYLDTLPAGVFRDMMMERLESLARYHLRDSGAARKARPDAPKPRPVKEQARTPMRLALAHLVQNPALGQAAGDLADLLGSDMAGADLLLELVDICRERPNMTTAQMLESLRSHPSHDHLAKLAIWDLPGDGETSAREFLDAIDRLRLKRVEEALAALPRIIDQDDGQKADYMTLQRQAAALKDRLRGRGK</sequence>
<dbReference type="SUPFAM" id="SSF117023">
    <property type="entry name" value="DNA primase DnaG, C-terminal domain"/>
    <property type="match status" value="1"/>
</dbReference>
<evidence type="ECO:0000256" key="6">
    <source>
        <dbReference type="ARBA" id="ARBA00022723"/>
    </source>
</evidence>
<dbReference type="EC" id="2.7.7.101" evidence="12"/>
<dbReference type="FunFam" id="3.90.980.10:FF:000001">
    <property type="entry name" value="DNA primase"/>
    <property type="match status" value="1"/>
</dbReference>
<comment type="similarity">
    <text evidence="12">Belongs to the DnaG primase family.</text>
</comment>
<keyword evidence="11 12" id="KW-0804">Transcription</keyword>
<keyword evidence="8 12" id="KW-0862">Zinc</keyword>
<dbReference type="Gene3D" id="1.10.860.10">
    <property type="entry name" value="DNAb Helicase, Chain A"/>
    <property type="match status" value="1"/>
</dbReference>
<evidence type="ECO:0000256" key="9">
    <source>
        <dbReference type="ARBA" id="ARBA00022842"/>
    </source>
</evidence>
<dbReference type="Pfam" id="PF13155">
    <property type="entry name" value="Toprim_2"/>
    <property type="match status" value="1"/>
</dbReference>
<keyword evidence="3 12" id="KW-0808">Transferase</keyword>
<dbReference type="Pfam" id="PF01807">
    <property type="entry name" value="Zn_ribbon_DnaG"/>
    <property type="match status" value="1"/>
</dbReference>
<dbReference type="PANTHER" id="PTHR30313">
    <property type="entry name" value="DNA PRIMASE"/>
    <property type="match status" value="1"/>
</dbReference>
<dbReference type="NCBIfam" id="TIGR01391">
    <property type="entry name" value="dnaG"/>
    <property type="match status" value="1"/>
</dbReference>
<dbReference type="GO" id="GO:1990077">
    <property type="term" value="C:primosome complex"/>
    <property type="evidence" value="ECO:0007669"/>
    <property type="project" value="UniProtKB-KW"/>
</dbReference>
<feature type="domain" description="Toprim" evidence="13">
    <location>
        <begin position="254"/>
        <end position="336"/>
    </location>
</feature>
<dbReference type="Gene3D" id="3.90.580.10">
    <property type="entry name" value="Zinc finger, CHC2-type domain"/>
    <property type="match status" value="1"/>
</dbReference>
<dbReference type="Proteomes" id="UP000325372">
    <property type="component" value="Unassembled WGS sequence"/>
</dbReference>
<evidence type="ECO:0000256" key="12">
    <source>
        <dbReference type="HAMAP-Rule" id="MF_00974"/>
    </source>
</evidence>
<keyword evidence="9" id="KW-0460">Magnesium</keyword>
<dbReference type="Gene3D" id="3.40.1360.10">
    <property type="match status" value="1"/>
</dbReference>
<dbReference type="InterPro" id="IPR019475">
    <property type="entry name" value="DNA_primase_DnaB-bd"/>
</dbReference>
<dbReference type="Pfam" id="PF10410">
    <property type="entry name" value="DnaB_bind"/>
    <property type="match status" value="1"/>
</dbReference>
<evidence type="ECO:0000256" key="1">
    <source>
        <dbReference type="ARBA" id="ARBA00022478"/>
    </source>
</evidence>
<evidence type="ECO:0000256" key="3">
    <source>
        <dbReference type="ARBA" id="ARBA00022679"/>
    </source>
</evidence>
<dbReference type="InterPro" id="IPR036977">
    <property type="entry name" value="DNA_primase_Znf_CHC2"/>
</dbReference>
<keyword evidence="7 12" id="KW-0863">Zinc-finger</keyword>
<keyword evidence="4 12" id="KW-0548">Nucleotidyltransferase</keyword>
<keyword evidence="15" id="KW-1185">Reference proteome</keyword>
<dbReference type="FunFam" id="3.90.580.10:FF:000001">
    <property type="entry name" value="DNA primase"/>
    <property type="match status" value="1"/>
</dbReference>
<dbReference type="FunFam" id="3.40.1360.10:FF:000002">
    <property type="entry name" value="DNA primase"/>
    <property type="match status" value="1"/>
</dbReference>
<dbReference type="SMART" id="SM00766">
    <property type="entry name" value="DnaG_DnaB_bind"/>
    <property type="match status" value="1"/>
</dbReference>
<dbReference type="InterPro" id="IPR006295">
    <property type="entry name" value="DNA_primase_DnaG"/>
</dbReference>
<dbReference type="GO" id="GO:0005737">
    <property type="term" value="C:cytoplasm"/>
    <property type="evidence" value="ECO:0007669"/>
    <property type="project" value="TreeGrafter"/>
</dbReference>
<comment type="function">
    <text evidence="12">RNA polymerase that catalyzes the synthesis of short RNA molecules used as primers for DNA polymerase during DNA replication.</text>
</comment>
<organism evidence="14 15">
    <name type="scientific">Marinihelvus fidelis</name>
    <dbReference type="NCBI Taxonomy" id="2613842"/>
    <lineage>
        <taxon>Bacteria</taxon>
        <taxon>Pseudomonadati</taxon>
        <taxon>Pseudomonadota</taxon>
        <taxon>Gammaproteobacteria</taxon>
        <taxon>Chromatiales</taxon>
        <taxon>Wenzhouxiangellaceae</taxon>
        <taxon>Marinihelvus</taxon>
    </lineage>
</organism>
<dbReference type="Gene3D" id="3.90.980.10">
    <property type="entry name" value="DNA primase, catalytic core, N-terminal domain"/>
    <property type="match status" value="1"/>
</dbReference>
<evidence type="ECO:0000259" key="13">
    <source>
        <dbReference type="PROSITE" id="PS50880"/>
    </source>
</evidence>
<comment type="cofactor">
    <cofactor evidence="12">
        <name>Zn(2+)</name>
        <dbReference type="ChEBI" id="CHEBI:29105"/>
    </cofactor>
    <text evidence="12">Binds 1 zinc ion per monomer.</text>
</comment>
<dbReference type="SMART" id="SM00493">
    <property type="entry name" value="TOPRIM"/>
    <property type="match status" value="1"/>
</dbReference>
<feature type="zinc finger region" description="CHC2-type" evidence="12">
    <location>
        <begin position="43"/>
        <end position="67"/>
    </location>
</feature>
<keyword evidence="10 12" id="KW-0238">DNA-binding</keyword>
<dbReference type="CDD" id="cd03364">
    <property type="entry name" value="TOPRIM_DnaG_primases"/>
    <property type="match status" value="1"/>
</dbReference>
<dbReference type="GO" id="GO:0006269">
    <property type="term" value="P:DNA replication, synthesis of primer"/>
    <property type="evidence" value="ECO:0007669"/>
    <property type="project" value="UniProtKB-UniRule"/>
</dbReference>
<dbReference type="SMART" id="SM00400">
    <property type="entry name" value="ZnF_CHCC"/>
    <property type="match status" value="1"/>
</dbReference>
<gene>
    <name evidence="12" type="primary">dnaG</name>
    <name evidence="14" type="ORF">F3N42_08205</name>
</gene>
<dbReference type="AlphaFoldDB" id="A0A5N0TDC8"/>
<comment type="catalytic activity">
    <reaction evidence="12">
        <text>ssDNA + n NTP = ssDNA/pppN(pN)n-1 hybrid + (n-1) diphosphate.</text>
        <dbReference type="EC" id="2.7.7.101"/>
    </reaction>
</comment>
<dbReference type="InterPro" id="IPR013173">
    <property type="entry name" value="DNA_primase_DnaG_DnaB-bd_dom"/>
</dbReference>
<dbReference type="PROSITE" id="PS50880">
    <property type="entry name" value="TOPRIM"/>
    <property type="match status" value="1"/>
</dbReference>
<evidence type="ECO:0000256" key="10">
    <source>
        <dbReference type="ARBA" id="ARBA00023125"/>
    </source>
</evidence>
<dbReference type="InterPro" id="IPR013264">
    <property type="entry name" value="DNAG_N"/>
</dbReference>
<keyword evidence="2 12" id="KW-0639">Primosome</keyword>
<evidence type="ECO:0000256" key="4">
    <source>
        <dbReference type="ARBA" id="ARBA00022695"/>
    </source>
</evidence>
<dbReference type="GO" id="GO:0000428">
    <property type="term" value="C:DNA-directed RNA polymerase complex"/>
    <property type="evidence" value="ECO:0007669"/>
    <property type="project" value="UniProtKB-KW"/>
</dbReference>
<dbReference type="Pfam" id="PF08275">
    <property type="entry name" value="DNAG_N"/>
    <property type="match status" value="1"/>
</dbReference>
<dbReference type="InterPro" id="IPR006171">
    <property type="entry name" value="TOPRIM_dom"/>
</dbReference>
<evidence type="ECO:0000313" key="15">
    <source>
        <dbReference type="Proteomes" id="UP000325372"/>
    </source>
</evidence>
<dbReference type="InterPro" id="IPR016136">
    <property type="entry name" value="DNA_helicase_N/primase_C"/>
</dbReference>
<dbReference type="GO" id="GO:0008270">
    <property type="term" value="F:zinc ion binding"/>
    <property type="evidence" value="ECO:0007669"/>
    <property type="project" value="UniProtKB-UniRule"/>
</dbReference>
<evidence type="ECO:0000256" key="5">
    <source>
        <dbReference type="ARBA" id="ARBA00022705"/>
    </source>
</evidence>
<comment type="domain">
    <text evidence="12">Contains an N-terminal zinc-binding domain, a central core domain that contains the primase activity, and a C-terminal DnaB-binding domain.</text>
</comment>
<dbReference type="Pfam" id="PF08278">
    <property type="entry name" value="DnaG_DnaB_bind"/>
    <property type="match status" value="1"/>
</dbReference>
<dbReference type="HAMAP" id="MF_00974">
    <property type="entry name" value="DNA_primase_DnaG"/>
    <property type="match status" value="1"/>
</dbReference>
<dbReference type="InterPro" id="IPR050219">
    <property type="entry name" value="DnaG_primase"/>
</dbReference>